<name>A0A1V4SRY9_9CLOT</name>
<dbReference type="AlphaFoldDB" id="A0A1V4SRY9"/>
<dbReference type="PANTHER" id="PTHR43649:SF33">
    <property type="entry name" value="POLYGALACTURONAN_RHAMNOGALACTURONAN-BINDING PROTEIN YTCQ"/>
    <property type="match status" value="1"/>
</dbReference>
<keyword evidence="3" id="KW-0472">Membrane</keyword>
<evidence type="ECO:0000256" key="1">
    <source>
        <dbReference type="ARBA" id="ARBA00022475"/>
    </source>
</evidence>
<dbReference type="EMBL" id="LTAY01000081">
    <property type="protein sequence ID" value="OPX46553.1"/>
    <property type="molecule type" value="Genomic_DNA"/>
</dbReference>
<accession>A0A1V4SRY9</accession>
<evidence type="ECO:0000256" key="4">
    <source>
        <dbReference type="ARBA" id="ARBA00023139"/>
    </source>
</evidence>
<evidence type="ECO:0000256" key="5">
    <source>
        <dbReference type="ARBA" id="ARBA00023288"/>
    </source>
</evidence>
<gene>
    <name evidence="7" type="ORF">CLTHE_27740</name>
</gene>
<dbReference type="InterPro" id="IPR006059">
    <property type="entry name" value="SBP"/>
</dbReference>
<proteinExistence type="predicted"/>
<dbReference type="PROSITE" id="PS51257">
    <property type="entry name" value="PROKAR_LIPOPROTEIN"/>
    <property type="match status" value="1"/>
</dbReference>
<feature type="signal peptide" evidence="6">
    <location>
        <begin position="1"/>
        <end position="21"/>
    </location>
</feature>
<keyword evidence="5" id="KW-0449">Lipoprotein</keyword>
<protein>
    <submittedName>
        <fullName evidence="7">Maltose ABC transporter periplasmic protein</fullName>
    </submittedName>
</protein>
<comment type="caution">
    <text evidence="7">The sequence shown here is derived from an EMBL/GenBank/DDBJ whole genome shotgun (WGS) entry which is preliminary data.</text>
</comment>
<evidence type="ECO:0000256" key="6">
    <source>
        <dbReference type="SAM" id="SignalP"/>
    </source>
</evidence>
<keyword evidence="4" id="KW-0564">Palmitate</keyword>
<dbReference type="SUPFAM" id="SSF53850">
    <property type="entry name" value="Periplasmic binding protein-like II"/>
    <property type="match status" value="1"/>
</dbReference>
<keyword evidence="2 6" id="KW-0732">Signal</keyword>
<dbReference type="OrthoDB" id="42940at2"/>
<dbReference type="InterPro" id="IPR050490">
    <property type="entry name" value="Bact_solute-bd_prot1"/>
</dbReference>
<evidence type="ECO:0000256" key="2">
    <source>
        <dbReference type="ARBA" id="ARBA00022729"/>
    </source>
</evidence>
<feature type="chain" id="PRO_5039625189" evidence="6">
    <location>
        <begin position="22"/>
        <end position="430"/>
    </location>
</feature>
<sequence>MKKRLITGLLLSTMVFTGVLAGCGAKEDDKEEKGKVKGTITVVTSRVDGEKVFEEVEKKFKEKYPEVEDVVFESSSDYDNHIRTRMNTKDYGDVLFIPFSMNANPKEYADFFEPLGKVEELEKQYIDVTEADYDGIAYGIPTALNSLGIIYNEDVLKEAGVEKMPTSLEEMVEACEKIKKNTDAIPFYTNYNNTLGVWGGALTSYGGENYRKDTLDKGTAFESGQPIRQVMDLFYALTSKGLTEEDPITGDYGKSQQMLADGKVAMFMMGSQELVEIREMAKNKESIKIAPFPVKFNGETTIAFGAPEVVGINKNSENKETAKAFLEFISSSESGYAENLAGLSPKIDSLDKEQLTALKNHNVVLTAPQVDPEVDMQYTKIAKEADVARLNGVLQKTINIGLYPNDNESYEEFVKSSEVKWEKAVKNNEK</sequence>
<dbReference type="Pfam" id="PF01547">
    <property type="entry name" value="SBP_bac_1"/>
    <property type="match status" value="1"/>
</dbReference>
<dbReference type="RefSeq" id="WP_080023957.1">
    <property type="nucleotide sequence ID" value="NZ_LTAY01000081.1"/>
</dbReference>
<dbReference type="Gene3D" id="3.40.190.10">
    <property type="entry name" value="Periplasmic binding protein-like II"/>
    <property type="match status" value="2"/>
</dbReference>
<dbReference type="PANTHER" id="PTHR43649">
    <property type="entry name" value="ARABINOSE-BINDING PROTEIN-RELATED"/>
    <property type="match status" value="1"/>
</dbReference>
<evidence type="ECO:0000256" key="3">
    <source>
        <dbReference type="ARBA" id="ARBA00023136"/>
    </source>
</evidence>
<organism evidence="7 8">
    <name type="scientific">Clostridium thermobutyricum DSM 4928</name>
    <dbReference type="NCBI Taxonomy" id="1121339"/>
    <lineage>
        <taxon>Bacteria</taxon>
        <taxon>Bacillati</taxon>
        <taxon>Bacillota</taxon>
        <taxon>Clostridia</taxon>
        <taxon>Eubacteriales</taxon>
        <taxon>Clostridiaceae</taxon>
        <taxon>Clostridium</taxon>
    </lineage>
</organism>
<reference evidence="7 8" key="1">
    <citation type="submission" date="2016-02" db="EMBL/GenBank/DDBJ databases">
        <title>Genome sequence of Clostridium thermobutyricum DSM 4928.</title>
        <authorList>
            <person name="Poehlein A."/>
            <person name="Daniel R."/>
        </authorList>
    </citation>
    <scope>NUCLEOTIDE SEQUENCE [LARGE SCALE GENOMIC DNA]</scope>
    <source>
        <strain evidence="7 8">DSM 4928</strain>
    </source>
</reference>
<evidence type="ECO:0000313" key="8">
    <source>
        <dbReference type="Proteomes" id="UP000191448"/>
    </source>
</evidence>
<keyword evidence="1" id="KW-1003">Cell membrane</keyword>
<evidence type="ECO:0000313" key="7">
    <source>
        <dbReference type="EMBL" id="OPX46553.1"/>
    </source>
</evidence>
<dbReference type="Proteomes" id="UP000191448">
    <property type="component" value="Unassembled WGS sequence"/>
</dbReference>